<feature type="domain" description="BPL/LPL catalytic" evidence="8">
    <location>
        <begin position="180"/>
        <end position="364"/>
    </location>
</feature>
<evidence type="ECO:0000256" key="4">
    <source>
        <dbReference type="ARBA" id="ARBA00023315"/>
    </source>
</evidence>
<gene>
    <name evidence="6" type="primary">lipB</name>
    <name evidence="9" type="ORF">HMPREF1534_01388</name>
</gene>
<sequence length="364" mass="41101">MLMCVTLSTADDFEELTELWEASVRATHHFIPEQYILKLKPLVWSVYLRSMPVYTVRGPERIEGFMGINGDMLEMLFVHPQAMGKGVGKKLLKYAINSCRVRYVDVNEQNEQAYGFYRHLGFKVIGRDATDASGEPYPILHLKLKENMKIENWGTVPYSEAWERQTVLFNALVEAKQEGKPYENRIIFVEHPHVYTLGKSGKDANMLLGEAQLQAIGATLYHIDRGGDITYHGPGQLVCYPILNLEDYHLGLKEYIHVLEEAVIQVCASYGIEAGRVKGATGVWLAIGTPRERKICAMGVRSSHFVTMHGLALNVNTDLRYFGYINPCGFINKGVTSLQKELGKEVPMEEVIERLKQALCTLLS</sequence>
<dbReference type="GO" id="GO:0009249">
    <property type="term" value="P:protein lipoylation"/>
    <property type="evidence" value="ECO:0007669"/>
    <property type="project" value="InterPro"/>
</dbReference>
<evidence type="ECO:0000256" key="1">
    <source>
        <dbReference type="ARBA" id="ARBA00004821"/>
    </source>
</evidence>
<dbReference type="FunFam" id="3.30.930.10:FF:000035">
    <property type="entry name" value="Putative lipoyltransferase 2, mitochondrial"/>
    <property type="match status" value="1"/>
</dbReference>
<dbReference type="InterPro" id="IPR045864">
    <property type="entry name" value="aa-tRNA-synth_II/BPL/LPL"/>
</dbReference>
<dbReference type="InterPro" id="IPR020605">
    <property type="entry name" value="Octanoyltransferase_CS"/>
</dbReference>
<dbReference type="PROSITE" id="PS51733">
    <property type="entry name" value="BPL_LPL_CATALYTIC"/>
    <property type="match status" value="1"/>
</dbReference>
<comment type="caution">
    <text evidence="9">The sequence shown here is derived from an EMBL/GenBank/DDBJ whole genome shotgun (WGS) entry which is preliminary data.</text>
</comment>
<evidence type="ECO:0000256" key="6">
    <source>
        <dbReference type="HAMAP-Rule" id="MF_00013"/>
    </source>
</evidence>
<evidence type="ECO:0000313" key="9">
    <source>
        <dbReference type="EMBL" id="EOA55756.1"/>
    </source>
</evidence>
<name>U6RJ11_9BACT</name>
<dbReference type="NCBIfam" id="NF010925">
    <property type="entry name" value="PRK14345.1"/>
    <property type="match status" value="1"/>
</dbReference>
<accession>U6RJ11</accession>
<dbReference type="CDD" id="cd16444">
    <property type="entry name" value="LipB"/>
    <property type="match status" value="1"/>
</dbReference>
<dbReference type="Gene3D" id="3.30.930.10">
    <property type="entry name" value="Bira Bifunctional Protein, Domain 2"/>
    <property type="match status" value="1"/>
</dbReference>
<dbReference type="NCBIfam" id="TIGR00214">
    <property type="entry name" value="lipB"/>
    <property type="match status" value="1"/>
</dbReference>
<feature type="binding site" evidence="6">
    <location>
        <begin position="225"/>
        <end position="232"/>
    </location>
    <ligand>
        <name>substrate</name>
    </ligand>
</feature>
<comment type="miscellaneous">
    <text evidence="6">In the reaction, the free carboxyl group of octanoic acid is attached via an amide linkage to the epsilon-amino group of a specific lysine residue of lipoyl domains of lipoate-dependent enzymes.</text>
</comment>
<comment type="function">
    <text evidence="5 6">Catalyzes the transfer of endogenously produced octanoic acid from octanoyl-acyl-carrier-protein onto the lipoyl domains of lipoate-dependent enzymes. Lipoyl-ACP can also act as a substrate although octanoyl-ACP is likely to be the physiological substrate.</text>
</comment>
<evidence type="ECO:0000259" key="8">
    <source>
        <dbReference type="PROSITE" id="PS51733"/>
    </source>
</evidence>
<dbReference type="Pfam" id="PF13508">
    <property type="entry name" value="Acetyltransf_7"/>
    <property type="match status" value="1"/>
</dbReference>
<organism evidence="9 10">
    <name type="scientific">Phocaeicola massiliensis B84634 = Timone 84634 = DSM 17679 = JCM 13223</name>
    <dbReference type="NCBI Taxonomy" id="1121098"/>
    <lineage>
        <taxon>Bacteria</taxon>
        <taxon>Pseudomonadati</taxon>
        <taxon>Bacteroidota</taxon>
        <taxon>Bacteroidia</taxon>
        <taxon>Bacteroidales</taxon>
        <taxon>Bacteroidaceae</taxon>
        <taxon>Phocaeicola</taxon>
    </lineage>
</organism>
<dbReference type="AlphaFoldDB" id="U6RJ11"/>
<reference evidence="9 10" key="1">
    <citation type="submission" date="2013-04" db="EMBL/GenBank/DDBJ databases">
        <title>The Genome Sequence of Bacteroides massiliensis DSM 17679.</title>
        <authorList>
            <consortium name="The Broad Institute Genomics Platform"/>
            <person name="Earl A."/>
            <person name="Ward D."/>
            <person name="Feldgarden M."/>
            <person name="Gevers D."/>
            <person name="Martens E."/>
            <person name="Fenner L."/>
            <person name="Roux V."/>
            <person name="Mallet M.N."/>
            <person name="Raoult D."/>
            <person name="Walker B."/>
            <person name="Young S."/>
            <person name="Zeng Q."/>
            <person name="Gargeya S."/>
            <person name="Fitzgerald M."/>
            <person name="Haas B."/>
            <person name="Abouelleil A."/>
            <person name="Allen A.W."/>
            <person name="Alvarado L."/>
            <person name="Arachchi H.M."/>
            <person name="Berlin A.M."/>
            <person name="Chapman S.B."/>
            <person name="Gainer-Dewar J."/>
            <person name="Goldberg J."/>
            <person name="Griggs A."/>
            <person name="Gujja S."/>
            <person name="Hansen M."/>
            <person name="Howarth C."/>
            <person name="Imamovic A."/>
            <person name="Ireland A."/>
            <person name="Larimer J."/>
            <person name="McCowan C."/>
            <person name="Murphy C."/>
            <person name="Pearson M."/>
            <person name="Poon T.W."/>
            <person name="Priest M."/>
            <person name="Roberts A."/>
            <person name="Saif S."/>
            <person name="Shea T."/>
            <person name="Sisk P."/>
            <person name="Sykes S."/>
            <person name="Wortman J."/>
            <person name="Nusbaum C."/>
            <person name="Birren B."/>
        </authorList>
    </citation>
    <scope>NUCLEOTIDE SEQUENCE [LARGE SCALE GENOMIC DNA]</scope>
    <source>
        <strain evidence="10">B84634 / Timone 84634 / DSM 17679 / JCM 13223</strain>
    </source>
</reference>
<feature type="active site" description="Acyl-thioester intermediate" evidence="6">
    <location>
        <position position="328"/>
    </location>
</feature>
<evidence type="ECO:0000256" key="5">
    <source>
        <dbReference type="ARBA" id="ARBA00024732"/>
    </source>
</evidence>
<dbReference type="HAMAP" id="MF_00013">
    <property type="entry name" value="LipB"/>
    <property type="match status" value="1"/>
</dbReference>
<feature type="site" description="Lowers pKa of active site Cys" evidence="6">
    <location>
        <position position="294"/>
    </location>
</feature>
<comment type="pathway">
    <text evidence="1 6">Protein modification; protein lipoylation via endogenous pathway; protein N(6)-(lipoyl)lysine from octanoyl-[acyl-carrier-protein]: step 1/2.</text>
</comment>
<evidence type="ECO:0000313" key="10">
    <source>
        <dbReference type="Proteomes" id="UP000017831"/>
    </source>
</evidence>
<dbReference type="CDD" id="cd04301">
    <property type="entry name" value="NAT_SF"/>
    <property type="match status" value="1"/>
</dbReference>
<dbReference type="InterPro" id="IPR000182">
    <property type="entry name" value="GNAT_dom"/>
</dbReference>
<dbReference type="Proteomes" id="UP000017831">
    <property type="component" value="Unassembled WGS sequence"/>
</dbReference>
<protein>
    <recommendedName>
        <fullName evidence="6">Octanoyltransferase</fullName>
        <ecNumber evidence="6">2.3.1.181</ecNumber>
    </recommendedName>
    <alternativeName>
        <fullName evidence="6">Lipoate-protein ligase B</fullName>
    </alternativeName>
    <alternativeName>
        <fullName evidence="6">Lipoyl/octanoyl transferase</fullName>
    </alternativeName>
    <alternativeName>
        <fullName evidence="6">Octanoyl-[acyl-carrier-protein]-protein N-octanoyltransferase</fullName>
    </alternativeName>
</protein>
<proteinExistence type="inferred from homology"/>
<keyword evidence="4 6" id="KW-0012">Acyltransferase</keyword>
<dbReference type="EMBL" id="AQHY01000017">
    <property type="protein sequence ID" value="EOA55756.1"/>
    <property type="molecule type" value="Genomic_DNA"/>
</dbReference>
<keyword evidence="10" id="KW-1185">Reference proteome</keyword>
<evidence type="ECO:0000256" key="3">
    <source>
        <dbReference type="ARBA" id="ARBA00022679"/>
    </source>
</evidence>
<dbReference type="PANTHER" id="PTHR10993">
    <property type="entry name" value="OCTANOYLTRANSFERASE"/>
    <property type="match status" value="1"/>
</dbReference>
<dbReference type="GO" id="GO:0005737">
    <property type="term" value="C:cytoplasm"/>
    <property type="evidence" value="ECO:0007669"/>
    <property type="project" value="UniProtKB-SubCell"/>
</dbReference>
<dbReference type="Pfam" id="PF21948">
    <property type="entry name" value="LplA-B_cat"/>
    <property type="match status" value="1"/>
</dbReference>
<evidence type="ECO:0000259" key="7">
    <source>
        <dbReference type="PROSITE" id="PS51186"/>
    </source>
</evidence>
<dbReference type="Gene3D" id="3.40.630.30">
    <property type="match status" value="1"/>
</dbReference>
<dbReference type="InterPro" id="IPR004143">
    <property type="entry name" value="BPL_LPL_catalytic"/>
</dbReference>
<dbReference type="PANTHER" id="PTHR10993:SF12">
    <property type="entry name" value="OCTANOYLTRANSFERASE"/>
    <property type="match status" value="1"/>
</dbReference>
<comment type="catalytic activity">
    <reaction evidence="6">
        <text>octanoyl-[ACP] + L-lysyl-[protein] = N(6)-octanoyl-L-lysyl-[protein] + holo-[ACP] + H(+)</text>
        <dbReference type="Rhea" id="RHEA:17665"/>
        <dbReference type="Rhea" id="RHEA-COMP:9636"/>
        <dbReference type="Rhea" id="RHEA-COMP:9685"/>
        <dbReference type="Rhea" id="RHEA-COMP:9752"/>
        <dbReference type="Rhea" id="RHEA-COMP:9928"/>
        <dbReference type="ChEBI" id="CHEBI:15378"/>
        <dbReference type="ChEBI" id="CHEBI:29969"/>
        <dbReference type="ChEBI" id="CHEBI:64479"/>
        <dbReference type="ChEBI" id="CHEBI:78463"/>
        <dbReference type="ChEBI" id="CHEBI:78809"/>
        <dbReference type="EC" id="2.3.1.181"/>
    </reaction>
</comment>
<feature type="binding site" evidence="6">
    <location>
        <begin position="297"/>
        <end position="299"/>
    </location>
    <ligand>
        <name>substrate</name>
    </ligand>
</feature>
<dbReference type="PROSITE" id="PS51186">
    <property type="entry name" value="GNAT"/>
    <property type="match status" value="1"/>
</dbReference>
<keyword evidence="2 6" id="KW-0963">Cytoplasm</keyword>
<dbReference type="eggNOG" id="COG0456">
    <property type="taxonomic scope" value="Bacteria"/>
</dbReference>
<dbReference type="STRING" id="1121098.HMPREF1534_01388"/>
<evidence type="ECO:0000256" key="2">
    <source>
        <dbReference type="ARBA" id="ARBA00022490"/>
    </source>
</evidence>
<dbReference type="HOGENOM" id="CLU_764303_0_0_10"/>
<comment type="subcellular location">
    <subcellularLocation>
        <location evidence="6">Cytoplasm</location>
    </subcellularLocation>
</comment>
<dbReference type="PATRIC" id="fig|1121098.3.peg.1410"/>
<feature type="domain" description="N-acetyltransferase" evidence="7">
    <location>
        <begin position="3"/>
        <end position="149"/>
    </location>
</feature>
<dbReference type="SUPFAM" id="SSF55681">
    <property type="entry name" value="Class II aaRS and biotin synthetases"/>
    <property type="match status" value="1"/>
</dbReference>
<keyword evidence="3 6" id="KW-0808">Transferase</keyword>
<dbReference type="UniPathway" id="UPA00538">
    <property type="reaction ID" value="UER00592"/>
</dbReference>
<dbReference type="InterPro" id="IPR000544">
    <property type="entry name" value="Octanoyltransferase"/>
</dbReference>
<dbReference type="InterPro" id="IPR016181">
    <property type="entry name" value="Acyl_CoA_acyltransferase"/>
</dbReference>
<dbReference type="PROSITE" id="PS01313">
    <property type="entry name" value="LIPB"/>
    <property type="match status" value="1"/>
</dbReference>
<dbReference type="EC" id="2.3.1.181" evidence="6"/>
<feature type="binding site" evidence="6">
    <location>
        <begin position="310"/>
        <end position="312"/>
    </location>
    <ligand>
        <name>substrate</name>
    </ligand>
</feature>
<dbReference type="eggNOG" id="COG0321">
    <property type="taxonomic scope" value="Bacteria"/>
</dbReference>
<comment type="similarity">
    <text evidence="6">Belongs to the LipB family.</text>
</comment>
<dbReference type="GO" id="GO:0033819">
    <property type="term" value="F:lipoyl(octanoyl) transferase activity"/>
    <property type="evidence" value="ECO:0007669"/>
    <property type="project" value="UniProtKB-EC"/>
</dbReference>
<dbReference type="SUPFAM" id="SSF55729">
    <property type="entry name" value="Acyl-CoA N-acyltransferases (Nat)"/>
    <property type="match status" value="1"/>
</dbReference>